<dbReference type="InterPro" id="IPR011650">
    <property type="entry name" value="Peptidase_M20_dimer"/>
</dbReference>
<dbReference type="InterPro" id="IPR050072">
    <property type="entry name" value="Peptidase_M20A"/>
</dbReference>
<accession>A0ABT1E7Y1</accession>
<dbReference type="InterPro" id="IPR036264">
    <property type="entry name" value="Bact_exopeptidase_dim_dom"/>
</dbReference>
<keyword evidence="7" id="KW-0170">Cobalt</keyword>
<dbReference type="RefSeq" id="WP_262065726.1">
    <property type="nucleotide sequence ID" value="NZ_JAMXOD010000006.1"/>
</dbReference>
<dbReference type="SUPFAM" id="SSF53187">
    <property type="entry name" value="Zn-dependent exopeptidases"/>
    <property type="match status" value="1"/>
</dbReference>
<evidence type="ECO:0000256" key="5">
    <source>
        <dbReference type="ARBA" id="ARBA00022801"/>
    </source>
</evidence>
<dbReference type="Gene3D" id="3.30.70.360">
    <property type="match status" value="1"/>
</dbReference>
<evidence type="ECO:0000256" key="3">
    <source>
        <dbReference type="ARBA" id="ARBA00006247"/>
    </source>
</evidence>
<dbReference type="Pfam" id="PF07687">
    <property type="entry name" value="M20_dimer"/>
    <property type="match status" value="1"/>
</dbReference>
<evidence type="ECO:0000256" key="7">
    <source>
        <dbReference type="ARBA" id="ARBA00023285"/>
    </source>
</evidence>
<proteinExistence type="inferred from homology"/>
<dbReference type="Proteomes" id="UP001523566">
    <property type="component" value="Unassembled WGS sequence"/>
</dbReference>
<dbReference type="SUPFAM" id="SSF55031">
    <property type="entry name" value="Bacterial exopeptidase dimerisation domain"/>
    <property type="match status" value="1"/>
</dbReference>
<dbReference type="CDD" id="cd08659">
    <property type="entry name" value="M20_ArgE_DapE-like"/>
    <property type="match status" value="1"/>
</dbReference>
<organism evidence="9 10">
    <name type="scientific">Aequitasia blattaphilus</name>
    <dbReference type="NCBI Taxonomy" id="2949332"/>
    <lineage>
        <taxon>Bacteria</taxon>
        <taxon>Bacillati</taxon>
        <taxon>Bacillota</taxon>
        <taxon>Clostridia</taxon>
        <taxon>Lachnospirales</taxon>
        <taxon>Lachnospiraceae</taxon>
        <taxon>Aequitasia</taxon>
    </lineage>
</organism>
<feature type="domain" description="Peptidase M20 dimerisation" evidence="8">
    <location>
        <begin position="173"/>
        <end position="265"/>
    </location>
</feature>
<evidence type="ECO:0000256" key="1">
    <source>
        <dbReference type="ARBA" id="ARBA00001941"/>
    </source>
</evidence>
<dbReference type="InterPro" id="IPR010182">
    <property type="entry name" value="ArgE/DapE"/>
</dbReference>
<evidence type="ECO:0000256" key="4">
    <source>
        <dbReference type="ARBA" id="ARBA00022723"/>
    </source>
</evidence>
<evidence type="ECO:0000313" key="10">
    <source>
        <dbReference type="Proteomes" id="UP001523566"/>
    </source>
</evidence>
<evidence type="ECO:0000256" key="2">
    <source>
        <dbReference type="ARBA" id="ARBA00001947"/>
    </source>
</evidence>
<keyword evidence="5" id="KW-0378">Hydrolase</keyword>
<name>A0ABT1E7Y1_9FIRM</name>
<evidence type="ECO:0000259" key="8">
    <source>
        <dbReference type="Pfam" id="PF07687"/>
    </source>
</evidence>
<protein>
    <submittedName>
        <fullName evidence="9">M20 family metallopeptidase</fullName>
    </submittedName>
</protein>
<comment type="caution">
    <text evidence="9">The sequence shown here is derived from an EMBL/GenBank/DDBJ whole genome shotgun (WGS) entry which is preliminary data.</text>
</comment>
<keyword evidence="10" id="KW-1185">Reference proteome</keyword>
<gene>
    <name evidence="9" type="ORF">NK125_05835</name>
</gene>
<evidence type="ECO:0000256" key="6">
    <source>
        <dbReference type="ARBA" id="ARBA00022833"/>
    </source>
</evidence>
<dbReference type="Pfam" id="PF01546">
    <property type="entry name" value="Peptidase_M20"/>
    <property type="match status" value="1"/>
</dbReference>
<keyword evidence="4" id="KW-0479">Metal-binding</keyword>
<dbReference type="EMBL" id="JAMZFW010000006">
    <property type="protein sequence ID" value="MCP1101937.1"/>
    <property type="molecule type" value="Genomic_DNA"/>
</dbReference>
<keyword evidence="6" id="KW-0862">Zinc</keyword>
<dbReference type="PANTHER" id="PTHR43808">
    <property type="entry name" value="ACETYLORNITHINE DEACETYLASE"/>
    <property type="match status" value="1"/>
</dbReference>
<comment type="similarity">
    <text evidence="3">Belongs to the peptidase M20A family.</text>
</comment>
<sequence>MVNERIRLLLDLLEIPSVNGQGGEIKKAEYLMQYFKDHGIDSKIQIIDEKRGNVLARIKGRDSSKTMVLNGHIDTVPYGDLKSWETDPQTPVLKDGKLYARGACDMQSGLAALTYALTHLEKEPAFDLLFIGTCDEEKGGAGASKLLEEQIIPTNAEIILIGEPTNLNVGVVQKGCLWLSCTFHGKASHGAYPKEGRNAIEDAYKFAFGISEYVKGFSHPLAGESTAQITEITGGIAQNITPDLCEMTMDIRMVPGLTEEMVLKEASLYGNEKEITVEIINSREAVEIEPGNTFLKSLKEEVQGSKVSCDNIGTAYFTDGSILKGENRKVLLFGPGDPKLCHQPNECVSLDEYEKAIMILQNFLIKEKEKTQ</sequence>
<comment type="cofactor">
    <cofactor evidence="2">
        <name>Zn(2+)</name>
        <dbReference type="ChEBI" id="CHEBI:29105"/>
    </cofactor>
</comment>
<dbReference type="NCBIfam" id="TIGR01910">
    <property type="entry name" value="DapE-ArgE"/>
    <property type="match status" value="1"/>
</dbReference>
<reference evidence="9 10" key="1">
    <citation type="journal article" date="2022" name="Genome Biol. Evol.">
        <title>Host diet, physiology and behaviors set the stage for Lachnospiraceae cladogenesis.</title>
        <authorList>
            <person name="Vera-Ponce De Leon A."/>
            <person name="Schneider M."/>
            <person name="Jahnes B.C."/>
            <person name="Sadowski V."/>
            <person name="Camuy-Velez L.A."/>
            <person name="Duan J."/>
            <person name="Sabree Z.L."/>
        </authorList>
    </citation>
    <scope>NUCLEOTIDE SEQUENCE [LARGE SCALE GENOMIC DNA]</scope>
    <source>
        <strain evidence="9 10">PAL113</strain>
    </source>
</reference>
<dbReference type="Gene3D" id="3.40.630.10">
    <property type="entry name" value="Zn peptidases"/>
    <property type="match status" value="1"/>
</dbReference>
<dbReference type="InterPro" id="IPR002933">
    <property type="entry name" value="Peptidase_M20"/>
</dbReference>
<comment type="cofactor">
    <cofactor evidence="1">
        <name>Co(2+)</name>
        <dbReference type="ChEBI" id="CHEBI:48828"/>
    </cofactor>
</comment>
<evidence type="ECO:0000313" key="9">
    <source>
        <dbReference type="EMBL" id="MCP1101937.1"/>
    </source>
</evidence>